<sequence>MLAHHAPFGTIPMGRIHAFDWLRGVAVLVMIQTHCIALLRPEMKTGWFFRHLDAVDGLVAPAFLFSAGFALALVQVRAGLAGHRGPQARKSFSRIFEVWLVAGLVNLIWFPWKPMFWFLRFDILHCIAASLTVILPVLVALARRPKLLRWVLLAIALLLFAVSPLAEQLTGPAQLFLNARPGILDETTRAAFPLLPWAGYVFLGASFGATVGAMKSERELWTWIALLMTLGLAAWVFGSTLRNVYPPHDFWKTNPADAARRWTLVLMLVAIFRLVERTWPAIIGSRAARSLAAFGSASLSAYFFHEMLLFQRWVGVFGRVFRGQADWALFWFLVPVVIGCTWVCVQLWAVAEPKLRARITSKAAPLRPAS</sequence>
<protein>
    <recommendedName>
        <fullName evidence="8">Heparan-alpha-glucosaminide N-acetyltransferase catalytic domain-containing protein</fullName>
    </recommendedName>
</protein>
<feature type="transmembrane region" description="Helical" evidence="7">
    <location>
        <begin position="258"/>
        <end position="275"/>
    </location>
</feature>
<comment type="similarity">
    <text evidence="2">Belongs to the acyltransferase 3 family.</text>
</comment>
<proteinExistence type="inferred from homology"/>
<dbReference type="EMBL" id="QFQP01000023">
    <property type="protein sequence ID" value="PZR08898.1"/>
    <property type="molecule type" value="Genomic_DNA"/>
</dbReference>
<evidence type="ECO:0000259" key="8">
    <source>
        <dbReference type="Pfam" id="PF07786"/>
    </source>
</evidence>
<keyword evidence="6 7" id="KW-0472">Membrane</keyword>
<dbReference type="PANTHER" id="PTHR40074">
    <property type="entry name" value="O-ACETYLTRANSFERASE WECH"/>
    <property type="match status" value="1"/>
</dbReference>
<name>A0A2W5UIS7_9BACT</name>
<accession>A0A2W5UIS7</accession>
<evidence type="ECO:0000256" key="1">
    <source>
        <dbReference type="ARBA" id="ARBA00004651"/>
    </source>
</evidence>
<evidence type="ECO:0000313" key="10">
    <source>
        <dbReference type="Proteomes" id="UP000249061"/>
    </source>
</evidence>
<evidence type="ECO:0000256" key="6">
    <source>
        <dbReference type="ARBA" id="ARBA00023136"/>
    </source>
</evidence>
<feature type="transmembrane region" description="Helical" evidence="7">
    <location>
        <begin position="118"/>
        <end position="140"/>
    </location>
</feature>
<evidence type="ECO:0000256" key="3">
    <source>
        <dbReference type="ARBA" id="ARBA00022475"/>
    </source>
</evidence>
<evidence type="ECO:0000256" key="5">
    <source>
        <dbReference type="ARBA" id="ARBA00022989"/>
    </source>
</evidence>
<feature type="transmembrane region" description="Helical" evidence="7">
    <location>
        <begin position="92"/>
        <end position="112"/>
    </location>
</feature>
<comment type="caution">
    <text evidence="9">The sequence shown here is derived from an EMBL/GenBank/DDBJ whole genome shotgun (WGS) entry which is preliminary data.</text>
</comment>
<dbReference type="GO" id="GO:0005886">
    <property type="term" value="C:plasma membrane"/>
    <property type="evidence" value="ECO:0007669"/>
    <property type="project" value="UniProtKB-SubCell"/>
</dbReference>
<keyword evidence="5 7" id="KW-1133">Transmembrane helix</keyword>
<evidence type="ECO:0000313" key="9">
    <source>
        <dbReference type="EMBL" id="PZR08898.1"/>
    </source>
</evidence>
<feature type="transmembrane region" description="Helical" evidence="7">
    <location>
        <begin position="287"/>
        <end position="308"/>
    </location>
</feature>
<feature type="transmembrane region" description="Helical" evidence="7">
    <location>
        <begin position="194"/>
        <end position="213"/>
    </location>
</feature>
<dbReference type="PANTHER" id="PTHR40074:SF2">
    <property type="entry name" value="O-ACETYLTRANSFERASE WECH"/>
    <property type="match status" value="1"/>
</dbReference>
<evidence type="ECO:0000256" key="7">
    <source>
        <dbReference type="SAM" id="Phobius"/>
    </source>
</evidence>
<feature type="transmembrane region" description="Helical" evidence="7">
    <location>
        <begin position="220"/>
        <end position="238"/>
    </location>
</feature>
<keyword evidence="4 7" id="KW-0812">Transmembrane</keyword>
<reference evidence="9 10" key="1">
    <citation type="submission" date="2017-08" db="EMBL/GenBank/DDBJ databases">
        <title>Infants hospitalized years apart are colonized by the same room-sourced microbial strains.</title>
        <authorList>
            <person name="Brooks B."/>
            <person name="Olm M.R."/>
            <person name="Firek B.A."/>
            <person name="Baker R."/>
            <person name="Thomas B.C."/>
            <person name="Morowitz M.J."/>
            <person name="Banfield J.F."/>
        </authorList>
    </citation>
    <scope>NUCLEOTIDE SEQUENCE [LARGE SCALE GENOMIC DNA]</scope>
    <source>
        <strain evidence="9">S2_003_000_R2_14</strain>
    </source>
</reference>
<feature type="transmembrane region" description="Helical" evidence="7">
    <location>
        <begin position="21"/>
        <end position="39"/>
    </location>
</feature>
<dbReference type="Proteomes" id="UP000249061">
    <property type="component" value="Unassembled WGS sequence"/>
</dbReference>
<feature type="domain" description="Heparan-alpha-glucosaminide N-acetyltransferase catalytic" evidence="8">
    <location>
        <begin position="15"/>
        <end position="218"/>
    </location>
</feature>
<dbReference type="InterPro" id="IPR012429">
    <property type="entry name" value="HGSNAT_cat"/>
</dbReference>
<feature type="transmembrane region" description="Helical" evidence="7">
    <location>
        <begin position="147"/>
        <end position="166"/>
    </location>
</feature>
<feature type="transmembrane region" description="Helical" evidence="7">
    <location>
        <begin position="59"/>
        <end position="80"/>
    </location>
</feature>
<dbReference type="GO" id="GO:0009246">
    <property type="term" value="P:enterobacterial common antigen biosynthetic process"/>
    <property type="evidence" value="ECO:0007669"/>
    <property type="project" value="TreeGrafter"/>
</dbReference>
<dbReference type="GO" id="GO:0016413">
    <property type="term" value="F:O-acetyltransferase activity"/>
    <property type="evidence" value="ECO:0007669"/>
    <property type="project" value="TreeGrafter"/>
</dbReference>
<comment type="subcellular location">
    <subcellularLocation>
        <location evidence="1">Cell membrane</location>
        <topology evidence="1">Multi-pass membrane protein</topology>
    </subcellularLocation>
</comment>
<evidence type="ECO:0000256" key="4">
    <source>
        <dbReference type="ARBA" id="ARBA00022692"/>
    </source>
</evidence>
<organism evidence="9 10">
    <name type="scientific">Archangium gephyra</name>
    <dbReference type="NCBI Taxonomy" id="48"/>
    <lineage>
        <taxon>Bacteria</taxon>
        <taxon>Pseudomonadati</taxon>
        <taxon>Myxococcota</taxon>
        <taxon>Myxococcia</taxon>
        <taxon>Myxococcales</taxon>
        <taxon>Cystobacterineae</taxon>
        <taxon>Archangiaceae</taxon>
        <taxon>Archangium</taxon>
    </lineage>
</organism>
<dbReference type="Pfam" id="PF07786">
    <property type="entry name" value="HGSNAT_cat"/>
    <property type="match status" value="1"/>
</dbReference>
<dbReference type="AlphaFoldDB" id="A0A2W5UIS7"/>
<feature type="transmembrane region" description="Helical" evidence="7">
    <location>
        <begin position="328"/>
        <end position="351"/>
    </location>
</feature>
<evidence type="ECO:0000256" key="2">
    <source>
        <dbReference type="ARBA" id="ARBA00007400"/>
    </source>
</evidence>
<keyword evidence="3" id="KW-1003">Cell membrane</keyword>
<gene>
    <name evidence="9" type="ORF">DI536_23700</name>
</gene>